<reference evidence="6 7" key="1">
    <citation type="submission" date="2019-02" db="EMBL/GenBank/DDBJ databases">
        <title>Genomic Encyclopedia of Type Strains, Phase IV (KMG-IV): sequencing the most valuable type-strain genomes for metagenomic binning, comparative biology and taxonomic classification.</title>
        <authorList>
            <person name="Goeker M."/>
        </authorList>
    </citation>
    <scope>NUCLEOTIDE SEQUENCE [LARGE SCALE GENOMIC DNA]</scope>
    <source>
        <strain evidence="6 7">DSM 23814</strain>
    </source>
</reference>
<dbReference type="InterPro" id="IPR005119">
    <property type="entry name" value="LysR_subst-bd"/>
</dbReference>
<proteinExistence type="inferred from homology"/>
<keyword evidence="2" id="KW-0805">Transcription regulation</keyword>
<sequence>MVDSIVRISQLPPSCKLKMRYDLTDLKLFINIGEVSNLTKAAEKTFLSLPAASARIKNLEDSLKVRLLIRQVTGVSVTPAGEVFLKYAKGVFQQLECMHAELQPFSTGIKGKLRIMANTAATHSFMSEALSTFLAENPDIDIELEEKLSKEIVSAIRGGSVDIGIVSSNVNLDGLDVVPLFRDELVAVTHLAHPLKDLKEISFETLIDQYQFIGINPESAIQTFLDDKAYKLGKRLHQRVHVGSFEAVCRMVDAGIGLAIVPVECARAYSRAPRLHILKLTDEWADRERNVCRLAGRDLPAYAEKFIGHLLEVSHRMHDR</sequence>
<evidence type="ECO:0000256" key="4">
    <source>
        <dbReference type="ARBA" id="ARBA00023163"/>
    </source>
</evidence>
<gene>
    <name evidence="6" type="ORF">EV681_3589</name>
</gene>
<dbReference type="SUPFAM" id="SSF46785">
    <property type="entry name" value="Winged helix' DNA-binding domain"/>
    <property type="match status" value="1"/>
</dbReference>
<dbReference type="Gene3D" id="1.10.10.10">
    <property type="entry name" value="Winged helix-like DNA-binding domain superfamily/Winged helix DNA-binding domain"/>
    <property type="match status" value="1"/>
</dbReference>
<organism evidence="6 7">
    <name type="scientific">Advenella incenata</name>
    <dbReference type="NCBI Taxonomy" id="267800"/>
    <lineage>
        <taxon>Bacteria</taxon>
        <taxon>Pseudomonadati</taxon>
        <taxon>Pseudomonadota</taxon>
        <taxon>Betaproteobacteria</taxon>
        <taxon>Burkholderiales</taxon>
        <taxon>Alcaligenaceae</taxon>
    </lineage>
</organism>
<dbReference type="InterPro" id="IPR036390">
    <property type="entry name" value="WH_DNA-bd_sf"/>
</dbReference>
<dbReference type="Gene3D" id="3.40.190.290">
    <property type="match status" value="1"/>
</dbReference>
<dbReference type="SUPFAM" id="SSF53850">
    <property type="entry name" value="Periplasmic binding protein-like II"/>
    <property type="match status" value="1"/>
</dbReference>
<evidence type="ECO:0000256" key="3">
    <source>
        <dbReference type="ARBA" id="ARBA00023125"/>
    </source>
</evidence>
<name>A0A4Q7VDF3_9BURK</name>
<dbReference type="PANTHER" id="PTHR30419">
    <property type="entry name" value="HTH-TYPE TRANSCRIPTIONAL REGULATOR YBHD"/>
    <property type="match status" value="1"/>
</dbReference>
<feature type="domain" description="HTH lysR-type" evidence="5">
    <location>
        <begin position="21"/>
        <end position="78"/>
    </location>
</feature>
<evidence type="ECO:0000259" key="5">
    <source>
        <dbReference type="PROSITE" id="PS50931"/>
    </source>
</evidence>
<protein>
    <submittedName>
        <fullName evidence="6">DNA-binding transcriptional LysR family regulator</fullName>
    </submittedName>
</protein>
<evidence type="ECO:0000313" key="7">
    <source>
        <dbReference type="Proteomes" id="UP000293398"/>
    </source>
</evidence>
<evidence type="ECO:0000313" key="6">
    <source>
        <dbReference type="EMBL" id="RZT92828.1"/>
    </source>
</evidence>
<dbReference type="PROSITE" id="PS50931">
    <property type="entry name" value="HTH_LYSR"/>
    <property type="match status" value="1"/>
</dbReference>
<keyword evidence="4" id="KW-0804">Transcription</keyword>
<evidence type="ECO:0000256" key="2">
    <source>
        <dbReference type="ARBA" id="ARBA00023015"/>
    </source>
</evidence>
<accession>A0A4Q7VDF3</accession>
<dbReference type="GO" id="GO:0003677">
    <property type="term" value="F:DNA binding"/>
    <property type="evidence" value="ECO:0007669"/>
    <property type="project" value="UniProtKB-KW"/>
</dbReference>
<dbReference type="InterPro" id="IPR050950">
    <property type="entry name" value="HTH-type_LysR_regulators"/>
</dbReference>
<dbReference type="InterPro" id="IPR036388">
    <property type="entry name" value="WH-like_DNA-bd_sf"/>
</dbReference>
<keyword evidence="3 6" id="KW-0238">DNA-binding</keyword>
<dbReference type="PANTHER" id="PTHR30419:SF2">
    <property type="entry name" value="LYSR FAMILY TRANSCRIPTIONAL REGULATOR"/>
    <property type="match status" value="1"/>
</dbReference>
<dbReference type="AlphaFoldDB" id="A0A4Q7VDF3"/>
<dbReference type="EMBL" id="SHKO01000003">
    <property type="protein sequence ID" value="RZT92828.1"/>
    <property type="molecule type" value="Genomic_DNA"/>
</dbReference>
<dbReference type="Pfam" id="PF03466">
    <property type="entry name" value="LysR_substrate"/>
    <property type="match status" value="1"/>
</dbReference>
<dbReference type="InterPro" id="IPR000847">
    <property type="entry name" value="LysR_HTH_N"/>
</dbReference>
<keyword evidence="7" id="KW-1185">Reference proteome</keyword>
<evidence type="ECO:0000256" key="1">
    <source>
        <dbReference type="ARBA" id="ARBA00009437"/>
    </source>
</evidence>
<comment type="caution">
    <text evidence="6">The sequence shown here is derived from an EMBL/GenBank/DDBJ whole genome shotgun (WGS) entry which is preliminary data.</text>
</comment>
<comment type="similarity">
    <text evidence="1">Belongs to the LysR transcriptional regulatory family.</text>
</comment>
<dbReference type="CDD" id="cd08421">
    <property type="entry name" value="PBP2_LTTR_like_1"/>
    <property type="match status" value="1"/>
</dbReference>
<dbReference type="Pfam" id="PF00126">
    <property type="entry name" value="HTH_1"/>
    <property type="match status" value="1"/>
</dbReference>
<dbReference type="GO" id="GO:0003700">
    <property type="term" value="F:DNA-binding transcription factor activity"/>
    <property type="evidence" value="ECO:0007669"/>
    <property type="project" value="InterPro"/>
</dbReference>
<dbReference type="GO" id="GO:0005829">
    <property type="term" value="C:cytosol"/>
    <property type="evidence" value="ECO:0007669"/>
    <property type="project" value="TreeGrafter"/>
</dbReference>
<dbReference type="FunFam" id="1.10.10.10:FF:000001">
    <property type="entry name" value="LysR family transcriptional regulator"/>
    <property type="match status" value="1"/>
</dbReference>
<dbReference type="Proteomes" id="UP000293398">
    <property type="component" value="Unassembled WGS sequence"/>
</dbReference>